<dbReference type="GO" id="GO:0006396">
    <property type="term" value="P:RNA processing"/>
    <property type="evidence" value="ECO:0007669"/>
    <property type="project" value="UniProtKB-ARBA"/>
</dbReference>
<dbReference type="GO" id="GO:0009982">
    <property type="term" value="F:pseudouridine synthase activity"/>
    <property type="evidence" value="ECO:0007669"/>
    <property type="project" value="InterPro"/>
</dbReference>
<gene>
    <name evidence="5" type="ORF">IAA21_08720</name>
</gene>
<evidence type="ECO:0000256" key="2">
    <source>
        <dbReference type="ARBA" id="ARBA00031870"/>
    </source>
</evidence>
<evidence type="ECO:0000256" key="3">
    <source>
        <dbReference type="ARBA" id="ARBA00033164"/>
    </source>
</evidence>
<dbReference type="GO" id="GO:0003723">
    <property type="term" value="F:RNA binding"/>
    <property type="evidence" value="ECO:0007669"/>
    <property type="project" value="InterPro"/>
</dbReference>
<dbReference type="AlphaFoldDB" id="A0A9D2IUG5"/>
<sequence length="236" mass="26079">MWMGKTEDLILYEDKEILVCRKPAGLGVQSAGVGKTDMESCLKNYLAEKTPGKVPFLGIIHRLDQPVEGVLVFAKTPEAAKELNRQLTENRMGKHYLAVTEGTPPAEEGVLEDWLKKDGKTNTSFVTAPGTKGGKRAELFYKVAKHIPGEDGGRDQYLLAVTLKTGRHHQIRVQMAHAGMPLVGDRKYNPQEKSGVSLGLCACALDFFHPRRGEKMHFSVEPEGSAFKRFGKDGEE</sequence>
<evidence type="ECO:0000259" key="4">
    <source>
        <dbReference type="Pfam" id="PF00849"/>
    </source>
</evidence>
<organism evidence="5 6">
    <name type="scientific">Candidatus Blautia faecigallinarum</name>
    <dbReference type="NCBI Taxonomy" id="2838488"/>
    <lineage>
        <taxon>Bacteria</taxon>
        <taxon>Bacillati</taxon>
        <taxon>Bacillota</taxon>
        <taxon>Clostridia</taxon>
        <taxon>Lachnospirales</taxon>
        <taxon>Lachnospiraceae</taxon>
        <taxon>Blautia</taxon>
    </lineage>
</organism>
<dbReference type="CDD" id="cd02869">
    <property type="entry name" value="PseudoU_synth_RluA_like"/>
    <property type="match status" value="1"/>
</dbReference>
<dbReference type="SUPFAM" id="SSF55120">
    <property type="entry name" value="Pseudouridine synthase"/>
    <property type="match status" value="1"/>
</dbReference>
<evidence type="ECO:0000313" key="6">
    <source>
        <dbReference type="Proteomes" id="UP000824041"/>
    </source>
</evidence>
<comment type="caution">
    <text evidence="5">The sequence shown here is derived from an EMBL/GenBank/DDBJ whole genome shotgun (WGS) entry which is preliminary data.</text>
</comment>
<reference evidence="5" key="2">
    <citation type="submission" date="2021-04" db="EMBL/GenBank/DDBJ databases">
        <authorList>
            <person name="Gilroy R."/>
        </authorList>
    </citation>
    <scope>NUCLEOTIDE SEQUENCE</scope>
    <source>
        <strain evidence="5">14324</strain>
    </source>
</reference>
<feature type="domain" description="Pseudouridine synthase RsuA/RluA-like" evidence="4">
    <location>
        <begin position="17"/>
        <end position="177"/>
    </location>
</feature>
<comment type="catalytic activity">
    <reaction evidence="1">
        <text>a uridine in RNA = a pseudouridine in RNA</text>
        <dbReference type="Rhea" id="RHEA:48348"/>
        <dbReference type="Rhea" id="RHEA-COMP:12068"/>
        <dbReference type="Rhea" id="RHEA-COMP:12069"/>
        <dbReference type="ChEBI" id="CHEBI:65314"/>
        <dbReference type="ChEBI" id="CHEBI:65315"/>
    </reaction>
</comment>
<dbReference type="InterPro" id="IPR050188">
    <property type="entry name" value="RluA_PseudoU_synthase"/>
</dbReference>
<dbReference type="Gene3D" id="3.30.2350.10">
    <property type="entry name" value="Pseudouridine synthase"/>
    <property type="match status" value="1"/>
</dbReference>
<dbReference type="GO" id="GO:0140098">
    <property type="term" value="F:catalytic activity, acting on RNA"/>
    <property type="evidence" value="ECO:0007669"/>
    <property type="project" value="UniProtKB-ARBA"/>
</dbReference>
<accession>A0A9D2IUG5</accession>
<dbReference type="GO" id="GO:0001522">
    <property type="term" value="P:pseudouridine synthesis"/>
    <property type="evidence" value="ECO:0007669"/>
    <property type="project" value="InterPro"/>
</dbReference>
<name>A0A9D2IUG5_9FIRM</name>
<dbReference type="Pfam" id="PF00849">
    <property type="entry name" value="PseudoU_synth_2"/>
    <property type="match status" value="1"/>
</dbReference>
<proteinExistence type="predicted"/>
<reference evidence="5" key="1">
    <citation type="journal article" date="2021" name="PeerJ">
        <title>Extensive microbial diversity within the chicken gut microbiome revealed by metagenomics and culture.</title>
        <authorList>
            <person name="Gilroy R."/>
            <person name="Ravi A."/>
            <person name="Getino M."/>
            <person name="Pursley I."/>
            <person name="Horton D.L."/>
            <person name="Alikhan N.F."/>
            <person name="Baker D."/>
            <person name="Gharbi K."/>
            <person name="Hall N."/>
            <person name="Watson M."/>
            <person name="Adriaenssens E.M."/>
            <person name="Foster-Nyarko E."/>
            <person name="Jarju S."/>
            <person name="Secka A."/>
            <person name="Antonio M."/>
            <person name="Oren A."/>
            <person name="Chaudhuri R.R."/>
            <person name="La Ragione R."/>
            <person name="Hildebrand F."/>
            <person name="Pallen M.J."/>
        </authorList>
    </citation>
    <scope>NUCLEOTIDE SEQUENCE</scope>
    <source>
        <strain evidence="5">14324</strain>
    </source>
</reference>
<dbReference type="Proteomes" id="UP000824041">
    <property type="component" value="Unassembled WGS sequence"/>
</dbReference>
<dbReference type="PANTHER" id="PTHR21600">
    <property type="entry name" value="MITOCHONDRIAL RNA PSEUDOURIDINE SYNTHASE"/>
    <property type="match status" value="1"/>
</dbReference>
<dbReference type="InterPro" id="IPR006145">
    <property type="entry name" value="PsdUridine_synth_RsuA/RluA"/>
</dbReference>
<protein>
    <recommendedName>
        <fullName evidence="2">RNA pseudouridylate synthase</fullName>
    </recommendedName>
    <alternativeName>
        <fullName evidence="3">RNA-uridine isomerase</fullName>
    </alternativeName>
</protein>
<evidence type="ECO:0000313" key="5">
    <source>
        <dbReference type="EMBL" id="HIZ22862.1"/>
    </source>
</evidence>
<dbReference type="EMBL" id="DXBU01000119">
    <property type="protein sequence ID" value="HIZ22862.1"/>
    <property type="molecule type" value="Genomic_DNA"/>
</dbReference>
<dbReference type="InterPro" id="IPR020103">
    <property type="entry name" value="PsdUridine_synth_cat_dom_sf"/>
</dbReference>
<evidence type="ECO:0000256" key="1">
    <source>
        <dbReference type="ARBA" id="ARBA00000073"/>
    </source>
</evidence>